<proteinExistence type="predicted"/>
<accession>A0AAV4ERR4</accession>
<sequence>MFDTAQHIGDRGGADLVEECLESGRILVSTFVLKMNRTGPYALQTENYLDFTEPEEAGDKTMVMPIEIAARGLWVNSQSVATNTPSLKTASRSSREQFPLDLEQKKWAVASKEVKMFQC</sequence>
<evidence type="ECO:0000313" key="2">
    <source>
        <dbReference type="Proteomes" id="UP000762676"/>
    </source>
</evidence>
<dbReference type="AlphaFoldDB" id="A0AAV4ERR4"/>
<protein>
    <submittedName>
        <fullName evidence="1">Uncharacterized protein</fullName>
    </submittedName>
</protein>
<dbReference type="EMBL" id="BMAT01010903">
    <property type="protein sequence ID" value="GFR63153.1"/>
    <property type="molecule type" value="Genomic_DNA"/>
</dbReference>
<dbReference type="Proteomes" id="UP000762676">
    <property type="component" value="Unassembled WGS sequence"/>
</dbReference>
<comment type="caution">
    <text evidence="1">The sequence shown here is derived from an EMBL/GenBank/DDBJ whole genome shotgun (WGS) entry which is preliminary data.</text>
</comment>
<name>A0AAV4ERR4_9GAST</name>
<reference evidence="1 2" key="1">
    <citation type="journal article" date="2021" name="Elife">
        <title>Chloroplast acquisition without the gene transfer in kleptoplastic sea slugs, Plakobranchus ocellatus.</title>
        <authorList>
            <person name="Maeda T."/>
            <person name="Takahashi S."/>
            <person name="Yoshida T."/>
            <person name="Shimamura S."/>
            <person name="Takaki Y."/>
            <person name="Nagai Y."/>
            <person name="Toyoda A."/>
            <person name="Suzuki Y."/>
            <person name="Arimoto A."/>
            <person name="Ishii H."/>
            <person name="Satoh N."/>
            <person name="Nishiyama T."/>
            <person name="Hasebe M."/>
            <person name="Maruyama T."/>
            <person name="Minagawa J."/>
            <person name="Obokata J."/>
            <person name="Shigenobu S."/>
        </authorList>
    </citation>
    <scope>NUCLEOTIDE SEQUENCE [LARGE SCALE GENOMIC DNA]</scope>
</reference>
<evidence type="ECO:0000313" key="1">
    <source>
        <dbReference type="EMBL" id="GFR63153.1"/>
    </source>
</evidence>
<organism evidence="1 2">
    <name type="scientific">Elysia marginata</name>
    <dbReference type="NCBI Taxonomy" id="1093978"/>
    <lineage>
        <taxon>Eukaryota</taxon>
        <taxon>Metazoa</taxon>
        <taxon>Spiralia</taxon>
        <taxon>Lophotrochozoa</taxon>
        <taxon>Mollusca</taxon>
        <taxon>Gastropoda</taxon>
        <taxon>Heterobranchia</taxon>
        <taxon>Euthyneura</taxon>
        <taxon>Panpulmonata</taxon>
        <taxon>Sacoglossa</taxon>
        <taxon>Placobranchoidea</taxon>
        <taxon>Plakobranchidae</taxon>
        <taxon>Elysia</taxon>
    </lineage>
</organism>
<keyword evidence="2" id="KW-1185">Reference proteome</keyword>
<gene>
    <name evidence="1" type="ORF">ElyMa_005476800</name>
</gene>